<feature type="transmembrane region" description="Helical" evidence="1">
    <location>
        <begin position="119"/>
        <end position="140"/>
    </location>
</feature>
<keyword evidence="1" id="KW-0472">Membrane</keyword>
<dbReference type="Pfam" id="PF04397">
    <property type="entry name" value="LytTR"/>
    <property type="match status" value="1"/>
</dbReference>
<evidence type="ECO:0000313" key="4">
    <source>
        <dbReference type="Proteomes" id="UP000291981"/>
    </source>
</evidence>
<dbReference type="InterPro" id="IPR007492">
    <property type="entry name" value="LytTR_DNA-bd_dom"/>
</dbReference>
<name>A0A4Q8QHD9_9FLAO</name>
<keyword evidence="1" id="KW-0812">Transmembrane</keyword>
<dbReference type="InterPro" id="IPR046947">
    <property type="entry name" value="LytR-like"/>
</dbReference>
<dbReference type="SMART" id="SM00850">
    <property type="entry name" value="LytTR"/>
    <property type="match status" value="1"/>
</dbReference>
<feature type="transmembrane region" description="Helical" evidence="1">
    <location>
        <begin position="12"/>
        <end position="30"/>
    </location>
</feature>
<organism evidence="3 4">
    <name type="scientific">Flagellimonas allohymeniacidonis</name>
    <dbReference type="NCBI Taxonomy" id="2517819"/>
    <lineage>
        <taxon>Bacteria</taxon>
        <taxon>Pseudomonadati</taxon>
        <taxon>Bacteroidota</taxon>
        <taxon>Flavobacteriia</taxon>
        <taxon>Flavobacteriales</taxon>
        <taxon>Flavobacteriaceae</taxon>
        <taxon>Flagellimonas</taxon>
    </lineage>
</organism>
<feature type="transmembrane region" description="Helical" evidence="1">
    <location>
        <begin position="36"/>
        <end position="58"/>
    </location>
</feature>
<reference evidence="3 4" key="1">
    <citation type="submission" date="2019-02" db="EMBL/GenBank/DDBJ databases">
        <title>Draft genome sequence of Muricauda sp. 176CP4-71.</title>
        <authorList>
            <person name="Park J.-S."/>
        </authorList>
    </citation>
    <scope>NUCLEOTIDE SEQUENCE [LARGE SCALE GENOMIC DNA]</scope>
    <source>
        <strain evidence="3 4">176CP4-71</strain>
    </source>
</reference>
<keyword evidence="1" id="KW-1133">Transmembrane helix</keyword>
<dbReference type="OrthoDB" id="1420878at2"/>
<accession>A0A4Q8QHD9</accession>
<evidence type="ECO:0000256" key="1">
    <source>
        <dbReference type="SAM" id="Phobius"/>
    </source>
</evidence>
<dbReference type="AlphaFoldDB" id="A0A4Q8QHD9"/>
<dbReference type="PROSITE" id="PS50930">
    <property type="entry name" value="HTH_LYTTR"/>
    <property type="match status" value="1"/>
</dbReference>
<gene>
    <name evidence="3" type="ORF">EW142_02545</name>
</gene>
<dbReference type="GO" id="GO:0003677">
    <property type="term" value="F:DNA binding"/>
    <property type="evidence" value="ECO:0007669"/>
    <property type="project" value="InterPro"/>
</dbReference>
<dbReference type="PANTHER" id="PTHR37299">
    <property type="entry name" value="TRANSCRIPTIONAL REGULATOR-RELATED"/>
    <property type="match status" value="1"/>
</dbReference>
<dbReference type="Proteomes" id="UP000291981">
    <property type="component" value="Unassembled WGS sequence"/>
</dbReference>
<dbReference type="RefSeq" id="WP_130609211.1">
    <property type="nucleotide sequence ID" value="NZ_SGIU01000001.1"/>
</dbReference>
<keyword evidence="4" id="KW-1185">Reference proteome</keyword>
<proteinExistence type="predicted"/>
<protein>
    <submittedName>
        <fullName evidence="3">LytTR family transcriptional regulator</fullName>
    </submittedName>
</protein>
<evidence type="ECO:0000259" key="2">
    <source>
        <dbReference type="PROSITE" id="PS50930"/>
    </source>
</evidence>
<dbReference type="EMBL" id="SGIU01000001">
    <property type="protein sequence ID" value="TAI48698.1"/>
    <property type="molecule type" value="Genomic_DNA"/>
</dbReference>
<dbReference type="GO" id="GO:0000156">
    <property type="term" value="F:phosphorelay response regulator activity"/>
    <property type="evidence" value="ECO:0007669"/>
    <property type="project" value="InterPro"/>
</dbReference>
<sequence length="271" mass="31907">MVKKRSPYYPDIPLFLILIPFISAFNYYLTYSNVQFNWWFIFTYTLDTLTGYVAWLGARKVILWLDNKTPYVDGFIKRVTVQFLLTTFVGLFIISFLTELSSLIVKGEWAHPSFYSHDLFIISIWFFVINAIYIMIHYYYKWLGTEQKVQIEKEKLKTGFLVKEGKAEIQVPFGEILGFSVEGDFVVLFSENGKQFYLDTTLEKINNRLPEKFFFRLNRQFVVNRNTITGFKKLENGKLGITLTSTGTLPEEIPVSRTKAPTFKRWFRNID</sequence>
<dbReference type="PANTHER" id="PTHR37299:SF1">
    <property type="entry name" value="STAGE 0 SPORULATION PROTEIN A HOMOLOG"/>
    <property type="match status" value="1"/>
</dbReference>
<evidence type="ECO:0000313" key="3">
    <source>
        <dbReference type="EMBL" id="TAI48698.1"/>
    </source>
</evidence>
<feature type="domain" description="HTH LytTR-type" evidence="2">
    <location>
        <begin position="160"/>
        <end position="269"/>
    </location>
</feature>
<feature type="transmembrane region" description="Helical" evidence="1">
    <location>
        <begin position="79"/>
        <end position="99"/>
    </location>
</feature>
<comment type="caution">
    <text evidence="3">The sequence shown here is derived from an EMBL/GenBank/DDBJ whole genome shotgun (WGS) entry which is preliminary data.</text>
</comment>
<dbReference type="Gene3D" id="2.40.50.1020">
    <property type="entry name" value="LytTr DNA-binding domain"/>
    <property type="match status" value="1"/>
</dbReference>